<sequence>MMPKMCSISALIFQANFDELVENLRIYLLNKGKGFDKSEKGTLDVLLEVNEMCSSKQGVKSSSAPVFKYEEFGKPLSVNYASVNTSALVIFKSKDAAPYSMLIVCGDVINFKNVPINNMSQAVLNLISVYYVIDRHYPAMFGILLLVERYCLCAVGAATKGGQVGDTSRWKNFVNEFDAFVSSQQAAKGNI</sequence>
<dbReference type="EMBL" id="LRGB01018254">
    <property type="protein sequence ID" value="KZR98139.1"/>
    <property type="molecule type" value="Genomic_DNA"/>
</dbReference>
<dbReference type="OrthoDB" id="10551468at2759"/>
<protein>
    <submittedName>
        <fullName evidence="1">Uncharacterized protein</fullName>
    </submittedName>
</protein>
<dbReference type="Proteomes" id="UP000076858">
    <property type="component" value="Unassembled WGS sequence"/>
</dbReference>
<dbReference type="AlphaFoldDB" id="A0A164FTD2"/>
<organism evidence="1 2">
    <name type="scientific">Daphnia magna</name>
    <dbReference type="NCBI Taxonomy" id="35525"/>
    <lineage>
        <taxon>Eukaryota</taxon>
        <taxon>Metazoa</taxon>
        <taxon>Ecdysozoa</taxon>
        <taxon>Arthropoda</taxon>
        <taxon>Crustacea</taxon>
        <taxon>Branchiopoda</taxon>
        <taxon>Diplostraca</taxon>
        <taxon>Cladocera</taxon>
        <taxon>Anomopoda</taxon>
        <taxon>Daphniidae</taxon>
        <taxon>Daphnia</taxon>
    </lineage>
</organism>
<evidence type="ECO:0000313" key="1">
    <source>
        <dbReference type="EMBL" id="KZR98139.1"/>
    </source>
</evidence>
<name>A0A164FTD2_9CRUS</name>
<comment type="caution">
    <text evidence="1">The sequence shown here is derived from an EMBL/GenBank/DDBJ whole genome shotgun (WGS) entry which is preliminary data.</text>
</comment>
<accession>A0A164FTD2</accession>
<gene>
    <name evidence="1" type="ORF">APZ42_006575</name>
</gene>
<evidence type="ECO:0000313" key="2">
    <source>
        <dbReference type="Proteomes" id="UP000076858"/>
    </source>
</evidence>
<proteinExistence type="predicted"/>
<keyword evidence="2" id="KW-1185">Reference proteome</keyword>
<reference evidence="1 2" key="1">
    <citation type="submission" date="2016-03" db="EMBL/GenBank/DDBJ databases">
        <title>EvidentialGene: Evidence-directed Construction of Genes on Genomes.</title>
        <authorList>
            <person name="Gilbert D.G."/>
            <person name="Choi J.-H."/>
            <person name="Mockaitis K."/>
            <person name="Colbourne J."/>
            <person name="Pfrender M."/>
        </authorList>
    </citation>
    <scope>NUCLEOTIDE SEQUENCE [LARGE SCALE GENOMIC DNA]</scope>
    <source>
        <strain evidence="1 2">Xinb3</strain>
        <tissue evidence="1">Complete organism</tissue>
    </source>
</reference>